<evidence type="ECO:0000313" key="7">
    <source>
        <dbReference type="Proteomes" id="UP000628854"/>
    </source>
</evidence>
<reference evidence="7" key="1">
    <citation type="journal article" date="2019" name="Int. J. Syst. Evol. Microbiol.">
        <title>The Global Catalogue of Microorganisms (GCM) 10K type strain sequencing project: providing services to taxonomists for standard genome sequencing and annotation.</title>
        <authorList>
            <consortium name="The Broad Institute Genomics Platform"/>
            <consortium name="The Broad Institute Genome Sequencing Center for Infectious Disease"/>
            <person name="Wu L."/>
            <person name="Ma J."/>
        </authorList>
    </citation>
    <scope>NUCLEOTIDE SEQUENCE [LARGE SCALE GENOMIC DNA]</scope>
    <source>
        <strain evidence="7">CGMCC 1.15928</strain>
    </source>
</reference>
<protein>
    <recommendedName>
        <fullName evidence="8">Glutathione synthetase</fullName>
    </recommendedName>
</protein>
<dbReference type="Proteomes" id="UP000628854">
    <property type="component" value="Unassembled WGS sequence"/>
</dbReference>
<keyword evidence="4 5" id="KW-0472">Membrane</keyword>
<dbReference type="Pfam" id="PF04193">
    <property type="entry name" value="PQ-loop"/>
    <property type="match status" value="1"/>
</dbReference>
<dbReference type="EMBL" id="BMKF01000002">
    <property type="protein sequence ID" value="GGB76145.1"/>
    <property type="molecule type" value="Genomic_DNA"/>
</dbReference>
<gene>
    <name evidence="6" type="ORF">GCM10011503_26110</name>
</gene>
<evidence type="ECO:0000256" key="1">
    <source>
        <dbReference type="ARBA" id="ARBA00004141"/>
    </source>
</evidence>
<feature type="transmembrane region" description="Helical" evidence="5">
    <location>
        <begin position="37"/>
        <end position="56"/>
    </location>
</feature>
<sequence>MKVIIMADFIGGLAAFLTTASFLPQAILVLRTRNTEGLSLIMYAMFTAGITCWLAYGLMIGSLPITIANAITIVLASIILTIKIRNTVAVRRGQREPLI</sequence>
<organism evidence="6 7">
    <name type="scientific">Henriciella pelagia</name>
    <dbReference type="NCBI Taxonomy" id="1977912"/>
    <lineage>
        <taxon>Bacteria</taxon>
        <taxon>Pseudomonadati</taxon>
        <taxon>Pseudomonadota</taxon>
        <taxon>Alphaproteobacteria</taxon>
        <taxon>Hyphomonadales</taxon>
        <taxon>Hyphomonadaceae</taxon>
        <taxon>Henriciella</taxon>
    </lineage>
</organism>
<keyword evidence="7" id="KW-1185">Reference proteome</keyword>
<comment type="caution">
    <text evidence="6">The sequence shown here is derived from an EMBL/GenBank/DDBJ whole genome shotgun (WGS) entry which is preliminary data.</text>
</comment>
<proteinExistence type="predicted"/>
<dbReference type="NCBIfam" id="NF037968">
    <property type="entry name" value="SemiSWEET_2"/>
    <property type="match status" value="1"/>
</dbReference>
<evidence type="ECO:0000256" key="3">
    <source>
        <dbReference type="ARBA" id="ARBA00022989"/>
    </source>
</evidence>
<name>A0ABQ1JS38_9PROT</name>
<keyword evidence="3 5" id="KW-1133">Transmembrane helix</keyword>
<dbReference type="InterPro" id="IPR047662">
    <property type="entry name" value="SemiSWEET"/>
</dbReference>
<dbReference type="Gene3D" id="1.20.1280.290">
    <property type="match status" value="1"/>
</dbReference>
<evidence type="ECO:0000313" key="6">
    <source>
        <dbReference type="EMBL" id="GGB76145.1"/>
    </source>
</evidence>
<feature type="transmembrane region" description="Helical" evidence="5">
    <location>
        <begin position="62"/>
        <end position="82"/>
    </location>
</feature>
<dbReference type="InterPro" id="IPR006603">
    <property type="entry name" value="PQ-loop_rpt"/>
</dbReference>
<dbReference type="SMART" id="SM00679">
    <property type="entry name" value="CTNS"/>
    <property type="match status" value="1"/>
</dbReference>
<accession>A0ABQ1JS38</accession>
<evidence type="ECO:0008006" key="8">
    <source>
        <dbReference type="Google" id="ProtNLM"/>
    </source>
</evidence>
<evidence type="ECO:0000256" key="2">
    <source>
        <dbReference type="ARBA" id="ARBA00022692"/>
    </source>
</evidence>
<evidence type="ECO:0000256" key="5">
    <source>
        <dbReference type="SAM" id="Phobius"/>
    </source>
</evidence>
<feature type="transmembrane region" description="Helical" evidence="5">
    <location>
        <begin position="6"/>
        <end position="30"/>
    </location>
</feature>
<keyword evidence="2 5" id="KW-0812">Transmembrane</keyword>
<evidence type="ECO:0000256" key="4">
    <source>
        <dbReference type="ARBA" id="ARBA00023136"/>
    </source>
</evidence>
<comment type="subcellular location">
    <subcellularLocation>
        <location evidence="1">Membrane</location>
        <topology evidence="1">Multi-pass membrane protein</topology>
    </subcellularLocation>
</comment>